<evidence type="ECO:0000256" key="1">
    <source>
        <dbReference type="ARBA" id="ARBA00005417"/>
    </source>
</evidence>
<dbReference type="EMBL" id="CP097635">
    <property type="protein sequence ID" value="URI07594.1"/>
    <property type="molecule type" value="Genomic_DNA"/>
</dbReference>
<dbReference type="InterPro" id="IPR027417">
    <property type="entry name" value="P-loop_NTPase"/>
</dbReference>
<dbReference type="Pfam" id="PF00005">
    <property type="entry name" value="ABC_tran"/>
    <property type="match status" value="1"/>
</dbReference>
<feature type="domain" description="ABC transporter" evidence="7">
    <location>
        <begin position="6"/>
        <end position="238"/>
    </location>
</feature>
<evidence type="ECO:0000313" key="8">
    <source>
        <dbReference type="EMBL" id="URI07594.1"/>
    </source>
</evidence>
<dbReference type="PROSITE" id="PS00211">
    <property type="entry name" value="ABC_TRANSPORTER_1"/>
    <property type="match status" value="1"/>
</dbReference>
<keyword evidence="6" id="KW-0029">Amino-acid transport</keyword>
<evidence type="ECO:0000259" key="7">
    <source>
        <dbReference type="PROSITE" id="PS50893"/>
    </source>
</evidence>
<dbReference type="PANTHER" id="PTHR43820:SF4">
    <property type="entry name" value="HIGH-AFFINITY BRANCHED-CHAIN AMINO ACID TRANSPORT ATP-BINDING PROTEIN LIVF"/>
    <property type="match status" value="1"/>
</dbReference>
<dbReference type="SUPFAM" id="SSF52540">
    <property type="entry name" value="P-loop containing nucleoside triphosphate hydrolases"/>
    <property type="match status" value="1"/>
</dbReference>
<dbReference type="InterPro" id="IPR052156">
    <property type="entry name" value="BCAA_Transport_ATP-bd_LivF"/>
</dbReference>
<dbReference type="PROSITE" id="PS50893">
    <property type="entry name" value="ABC_TRANSPORTER_2"/>
    <property type="match status" value="1"/>
</dbReference>
<keyword evidence="2" id="KW-0813">Transport</keyword>
<dbReference type="SMART" id="SM00382">
    <property type="entry name" value="AAA"/>
    <property type="match status" value="1"/>
</dbReference>
<protein>
    <submittedName>
        <fullName evidence="8">ABC transporter ATP-binding protein</fullName>
    </submittedName>
</protein>
<reference evidence="8" key="1">
    <citation type="submission" date="2022-05" db="EMBL/GenBank/DDBJ databases">
        <title>An RpoN-dependent PEP-CTERM gene is involved in floc formation of an Aquincola tertiaricarbonis strain.</title>
        <authorList>
            <person name="Qiu D."/>
            <person name="Xia M."/>
        </authorList>
    </citation>
    <scope>NUCLEOTIDE SEQUENCE</scope>
    <source>
        <strain evidence="8">RN12</strain>
    </source>
</reference>
<dbReference type="Gene3D" id="3.40.50.300">
    <property type="entry name" value="P-loop containing nucleotide triphosphate hydrolases"/>
    <property type="match status" value="1"/>
</dbReference>
<comment type="similarity">
    <text evidence="1">Belongs to the ABC transporter superfamily.</text>
</comment>
<name>A0ABY4S3J8_AQUTE</name>
<evidence type="ECO:0000256" key="6">
    <source>
        <dbReference type="ARBA" id="ARBA00022970"/>
    </source>
</evidence>
<organism evidence="8 9">
    <name type="scientific">Aquincola tertiaricarbonis</name>
    <dbReference type="NCBI Taxonomy" id="391953"/>
    <lineage>
        <taxon>Bacteria</taxon>
        <taxon>Pseudomonadati</taxon>
        <taxon>Pseudomonadota</taxon>
        <taxon>Betaproteobacteria</taxon>
        <taxon>Burkholderiales</taxon>
        <taxon>Sphaerotilaceae</taxon>
        <taxon>Aquincola</taxon>
    </lineage>
</organism>
<proteinExistence type="inferred from homology"/>
<evidence type="ECO:0000256" key="3">
    <source>
        <dbReference type="ARBA" id="ARBA00022475"/>
    </source>
</evidence>
<dbReference type="PANTHER" id="PTHR43820">
    <property type="entry name" value="HIGH-AFFINITY BRANCHED-CHAIN AMINO ACID TRANSPORT ATP-BINDING PROTEIN LIVF"/>
    <property type="match status" value="1"/>
</dbReference>
<keyword evidence="5 8" id="KW-0067">ATP-binding</keyword>
<keyword evidence="4" id="KW-0547">Nucleotide-binding</keyword>
<accession>A0ABY4S3J8</accession>
<sequence length="238" mass="25437">MSTPLLEVSGLQAGYGDVTVLRGIDLTVDRGQMVALIGANGAGKTTLLRSLSGLVRATGGQARLDGVALQGLAPHRIVEAGFVQSPEGKQLFTDMSVQENLMVGAHNARARALRQQTLAEVFDIFPILAERRSQRAGTLSGGQQQMVAVGRALMAKPQLLALDEPSLGLAPIMADRLFESIGRIRALGISVLVIEQNVFKVLQMADRGYVMENGVIEMSGTGSELLRNERLRSSYLGL</sequence>
<keyword evidence="3" id="KW-1003">Cell membrane</keyword>
<dbReference type="CDD" id="cd03224">
    <property type="entry name" value="ABC_TM1139_LivF_branched"/>
    <property type="match status" value="1"/>
</dbReference>
<evidence type="ECO:0000256" key="4">
    <source>
        <dbReference type="ARBA" id="ARBA00022741"/>
    </source>
</evidence>
<dbReference type="RefSeq" id="WP_250195828.1">
    <property type="nucleotide sequence ID" value="NZ_CP097635.1"/>
</dbReference>
<keyword evidence="9" id="KW-1185">Reference proteome</keyword>
<evidence type="ECO:0000313" key="9">
    <source>
        <dbReference type="Proteomes" id="UP001056201"/>
    </source>
</evidence>
<gene>
    <name evidence="8" type="ORF">MW290_02940</name>
</gene>
<dbReference type="InterPro" id="IPR003593">
    <property type="entry name" value="AAA+_ATPase"/>
</dbReference>
<dbReference type="InterPro" id="IPR017871">
    <property type="entry name" value="ABC_transporter-like_CS"/>
</dbReference>
<evidence type="ECO:0000256" key="2">
    <source>
        <dbReference type="ARBA" id="ARBA00022448"/>
    </source>
</evidence>
<dbReference type="GO" id="GO:0005524">
    <property type="term" value="F:ATP binding"/>
    <property type="evidence" value="ECO:0007669"/>
    <property type="project" value="UniProtKB-KW"/>
</dbReference>
<evidence type="ECO:0000256" key="5">
    <source>
        <dbReference type="ARBA" id="ARBA00022840"/>
    </source>
</evidence>
<dbReference type="InterPro" id="IPR003439">
    <property type="entry name" value="ABC_transporter-like_ATP-bd"/>
</dbReference>
<keyword evidence="3" id="KW-0472">Membrane</keyword>
<dbReference type="Proteomes" id="UP001056201">
    <property type="component" value="Chromosome 1"/>
</dbReference>